<protein>
    <submittedName>
        <fullName evidence="1">Uncharacterized protein</fullName>
    </submittedName>
</protein>
<evidence type="ECO:0000313" key="2">
    <source>
        <dbReference type="Proteomes" id="UP000295601"/>
    </source>
</evidence>
<name>A0A4R6RZG5_9MICO</name>
<organism evidence="1 2">
    <name type="scientific">Leucobacter luti</name>
    <dbReference type="NCBI Taxonomy" id="340320"/>
    <lineage>
        <taxon>Bacteria</taxon>
        <taxon>Bacillati</taxon>
        <taxon>Actinomycetota</taxon>
        <taxon>Actinomycetes</taxon>
        <taxon>Micrococcales</taxon>
        <taxon>Microbacteriaceae</taxon>
        <taxon>Leucobacter</taxon>
    </lineage>
</organism>
<evidence type="ECO:0000313" key="1">
    <source>
        <dbReference type="EMBL" id="TDP92324.1"/>
    </source>
</evidence>
<accession>A0A4R6RZG5</accession>
<dbReference type="OrthoDB" id="9429725at2"/>
<dbReference type="AlphaFoldDB" id="A0A4R6RZG5"/>
<dbReference type="Proteomes" id="UP000295601">
    <property type="component" value="Unassembled WGS sequence"/>
</dbReference>
<proteinExistence type="predicted"/>
<dbReference type="RefSeq" id="WP_133616565.1">
    <property type="nucleotide sequence ID" value="NZ_SNYA01000004.1"/>
</dbReference>
<sequence>MNHENGSLTQAEATAIRSLQRLARKWPRSLTLASMGGSLVVVHTDDDRFDSSSGIERQEAVLEDIRGIPNTGGDW</sequence>
<dbReference type="EMBL" id="SNYA01000004">
    <property type="protein sequence ID" value="TDP92324.1"/>
    <property type="molecule type" value="Genomic_DNA"/>
</dbReference>
<comment type="caution">
    <text evidence="1">The sequence shown here is derived from an EMBL/GenBank/DDBJ whole genome shotgun (WGS) entry which is preliminary data.</text>
</comment>
<keyword evidence="2" id="KW-1185">Reference proteome</keyword>
<gene>
    <name evidence="1" type="ORF">EDF62_1530</name>
</gene>
<reference evidence="1 2" key="1">
    <citation type="submission" date="2019-03" db="EMBL/GenBank/DDBJ databases">
        <title>Genomic analyses of the natural microbiome of Caenorhabditis elegans.</title>
        <authorList>
            <person name="Samuel B."/>
        </authorList>
    </citation>
    <scope>NUCLEOTIDE SEQUENCE [LARGE SCALE GENOMIC DNA]</scope>
    <source>
        <strain evidence="1 2">JUb18</strain>
    </source>
</reference>